<sequence>MKPLISLSLLVVTFFSNTKEFSYDPVGCFLDSSDRDLPFLVDENLGSMTIEKCISSCSRKNKVFAGLQYSIECFCGNSYGKYGKGYCSFKCDGNASQICGDIFANSIFKIQYLKCKSFNLILGDTLQCFIQFYNLNNKEKNYTISIDFGNNQVLDFQNSSNIISFNYSYGSLGTFDLNITEKSLNFTYSTVVNIAGVSFAQCPSVVNQSQKFGLNFLRWNFNKDTNISFSNSDMHILNGYANTLENTIDNPGLYSVMILDDSRIYDKCSSILVISSNPSFKPIVNWTICPNETTMGKTENLMVNFFSDGNFTLLVEDIEKNL</sequence>
<proteinExistence type="predicted"/>
<keyword evidence="4" id="KW-1133">Transmembrane helix</keyword>
<dbReference type="Proteomes" id="UP000276133">
    <property type="component" value="Unassembled WGS sequence"/>
</dbReference>
<dbReference type="STRING" id="10195.A0A3M7P5L3"/>
<evidence type="ECO:0000256" key="3">
    <source>
        <dbReference type="ARBA" id="ARBA00022729"/>
    </source>
</evidence>
<dbReference type="OrthoDB" id="6064659at2759"/>
<keyword evidence="2" id="KW-0812">Transmembrane</keyword>
<gene>
    <name evidence="9" type="ORF">BpHYR1_036365</name>
</gene>
<reference evidence="9 10" key="1">
    <citation type="journal article" date="2018" name="Sci. Rep.">
        <title>Genomic signatures of local adaptation to the degree of environmental predictability in rotifers.</title>
        <authorList>
            <person name="Franch-Gras L."/>
            <person name="Hahn C."/>
            <person name="Garcia-Roger E.M."/>
            <person name="Carmona M.J."/>
            <person name="Serra M."/>
            <person name="Gomez A."/>
        </authorList>
    </citation>
    <scope>NUCLEOTIDE SEQUENCE [LARGE SCALE GENOMIC DNA]</scope>
    <source>
        <strain evidence="9">HYR1</strain>
    </source>
</reference>
<keyword evidence="10" id="KW-1185">Reference proteome</keyword>
<evidence type="ECO:0000313" key="9">
    <source>
        <dbReference type="EMBL" id="RMZ94368.1"/>
    </source>
</evidence>
<feature type="non-terminal residue" evidence="9">
    <location>
        <position position="322"/>
    </location>
</feature>
<evidence type="ECO:0000256" key="4">
    <source>
        <dbReference type="ARBA" id="ARBA00022989"/>
    </source>
</evidence>
<dbReference type="EMBL" id="REGN01013100">
    <property type="protein sequence ID" value="RMZ94368.1"/>
    <property type="molecule type" value="Genomic_DNA"/>
</dbReference>
<dbReference type="AlphaFoldDB" id="A0A3M7P5L3"/>
<accession>A0A3M7P5L3</accession>
<evidence type="ECO:0000256" key="6">
    <source>
        <dbReference type="ARBA" id="ARBA00023180"/>
    </source>
</evidence>
<name>A0A3M7P5L3_BRAPC</name>
<dbReference type="PROSITE" id="PS51212">
    <property type="entry name" value="WSC"/>
    <property type="match status" value="1"/>
</dbReference>
<dbReference type="InterPro" id="IPR002889">
    <property type="entry name" value="WSC_carb-bd"/>
</dbReference>
<evidence type="ECO:0000259" key="8">
    <source>
        <dbReference type="PROSITE" id="PS51212"/>
    </source>
</evidence>
<comment type="caution">
    <text evidence="9">The sequence shown here is derived from an EMBL/GenBank/DDBJ whole genome shotgun (WGS) entry which is preliminary data.</text>
</comment>
<evidence type="ECO:0000256" key="1">
    <source>
        <dbReference type="ARBA" id="ARBA00004167"/>
    </source>
</evidence>
<organism evidence="9 10">
    <name type="scientific">Brachionus plicatilis</name>
    <name type="common">Marine rotifer</name>
    <name type="synonym">Brachionus muelleri</name>
    <dbReference type="NCBI Taxonomy" id="10195"/>
    <lineage>
        <taxon>Eukaryota</taxon>
        <taxon>Metazoa</taxon>
        <taxon>Spiralia</taxon>
        <taxon>Gnathifera</taxon>
        <taxon>Rotifera</taxon>
        <taxon>Eurotatoria</taxon>
        <taxon>Monogononta</taxon>
        <taxon>Pseudotrocha</taxon>
        <taxon>Ploima</taxon>
        <taxon>Brachionidae</taxon>
        <taxon>Brachionus</taxon>
    </lineage>
</organism>
<evidence type="ECO:0000256" key="5">
    <source>
        <dbReference type="ARBA" id="ARBA00023136"/>
    </source>
</evidence>
<protein>
    <submittedName>
        <fullName evidence="9">WSC domain-containing 2-like</fullName>
    </submittedName>
</protein>
<evidence type="ECO:0000256" key="2">
    <source>
        <dbReference type="ARBA" id="ARBA00022692"/>
    </source>
</evidence>
<dbReference type="Pfam" id="PF01822">
    <property type="entry name" value="WSC"/>
    <property type="match status" value="1"/>
</dbReference>
<feature type="signal peptide" evidence="7">
    <location>
        <begin position="1"/>
        <end position="18"/>
    </location>
</feature>
<dbReference type="PANTHER" id="PTHR24269:SF16">
    <property type="entry name" value="PROTEIN SLG1"/>
    <property type="match status" value="1"/>
</dbReference>
<dbReference type="PANTHER" id="PTHR24269">
    <property type="entry name" value="KREMEN PROTEIN"/>
    <property type="match status" value="1"/>
</dbReference>
<evidence type="ECO:0000313" key="10">
    <source>
        <dbReference type="Proteomes" id="UP000276133"/>
    </source>
</evidence>
<dbReference type="SMART" id="SM00321">
    <property type="entry name" value="WSC"/>
    <property type="match status" value="1"/>
</dbReference>
<keyword evidence="6" id="KW-0325">Glycoprotein</keyword>
<keyword evidence="5" id="KW-0472">Membrane</keyword>
<dbReference type="GO" id="GO:0005886">
    <property type="term" value="C:plasma membrane"/>
    <property type="evidence" value="ECO:0007669"/>
    <property type="project" value="TreeGrafter"/>
</dbReference>
<evidence type="ECO:0000256" key="7">
    <source>
        <dbReference type="SAM" id="SignalP"/>
    </source>
</evidence>
<keyword evidence="3 7" id="KW-0732">Signal</keyword>
<dbReference type="InterPro" id="IPR051836">
    <property type="entry name" value="Kremen_rcpt"/>
</dbReference>
<feature type="chain" id="PRO_5018109906" evidence="7">
    <location>
        <begin position="19"/>
        <end position="322"/>
    </location>
</feature>
<feature type="domain" description="WSC" evidence="8">
    <location>
        <begin position="22"/>
        <end position="111"/>
    </location>
</feature>
<comment type="subcellular location">
    <subcellularLocation>
        <location evidence="1">Membrane</location>
        <topology evidence="1">Single-pass membrane protein</topology>
    </subcellularLocation>
</comment>